<dbReference type="InterPro" id="IPR006143">
    <property type="entry name" value="RND_pump_MFP"/>
</dbReference>
<dbReference type="Pfam" id="PF25954">
    <property type="entry name" value="Beta-barrel_RND_2"/>
    <property type="match status" value="1"/>
</dbReference>
<gene>
    <name evidence="4" type="ORF">C41B8_16029</name>
</gene>
<evidence type="ECO:0000259" key="3">
    <source>
        <dbReference type="Pfam" id="PF25967"/>
    </source>
</evidence>
<dbReference type="Gene3D" id="2.40.50.100">
    <property type="match status" value="1"/>
</dbReference>
<dbReference type="SUPFAM" id="SSF111369">
    <property type="entry name" value="HlyD-like secretion proteins"/>
    <property type="match status" value="1"/>
</dbReference>
<dbReference type="PANTHER" id="PTHR30469:SF11">
    <property type="entry name" value="BLL4320 PROTEIN"/>
    <property type="match status" value="1"/>
</dbReference>
<dbReference type="GO" id="GO:1990281">
    <property type="term" value="C:efflux pump complex"/>
    <property type="evidence" value="ECO:0007669"/>
    <property type="project" value="TreeGrafter"/>
</dbReference>
<accession>A0A084IHK9</accession>
<dbReference type="EMBL" id="APNK01000036">
    <property type="protein sequence ID" value="KEZ76193.1"/>
    <property type="molecule type" value="Genomic_DNA"/>
</dbReference>
<dbReference type="PATRIC" id="fig|1304275.5.peg.3280"/>
<dbReference type="Pfam" id="PF25967">
    <property type="entry name" value="RND-MFP_C"/>
    <property type="match status" value="1"/>
</dbReference>
<dbReference type="Proteomes" id="UP000028302">
    <property type="component" value="Unassembled WGS sequence"/>
</dbReference>
<dbReference type="GO" id="GO:0015562">
    <property type="term" value="F:efflux transmembrane transporter activity"/>
    <property type="evidence" value="ECO:0007669"/>
    <property type="project" value="TreeGrafter"/>
</dbReference>
<dbReference type="AlphaFoldDB" id="A0A084IHK9"/>
<dbReference type="STRING" id="1304275.C41B8_16029"/>
<evidence type="ECO:0000313" key="4">
    <source>
        <dbReference type="EMBL" id="KEZ76193.1"/>
    </source>
</evidence>
<dbReference type="Gene3D" id="2.40.420.20">
    <property type="match status" value="1"/>
</dbReference>
<evidence type="ECO:0000259" key="2">
    <source>
        <dbReference type="Pfam" id="PF25954"/>
    </source>
</evidence>
<reference evidence="4 5" key="1">
    <citation type="submission" date="2013-03" db="EMBL/GenBank/DDBJ databases">
        <title>Salinisphaera hydrothermalis C41B8 Genome Sequencing.</title>
        <authorList>
            <person name="Li C."/>
            <person name="Lai Q."/>
            <person name="Shao Z."/>
        </authorList>
    </citation>
    <scope>NUCLEOTIDE SEQUENCE [LARGE SCALE GENOMIC DNA]</scope>
    <source>
        <strain evidence="4 5">C41B8</strain>
    </source>
</reference>
<dbReference type="eggNOG" id="COG0845">
    <property type="taxonomic scope" value="Bacteria"/>
</dbReference>
<dbReference type="FunFam" id="2.40.30.170:FF:000010">
    <property type="entry name" value="Efflux RND transporter periplasmic adaptor subunit"/>
    <property type="match status" value="1"/>
</dbReference>
<comment type="caution">
    <text evidence="4">The sequence shown here is derived from an EMBL/GenBank/DDBJ whole genome shotgun (WGS) entry which is preliminary data.</text>
</comment>
<dbReference type="PANTHER" id="PTHR30469">
    <property type="entry name" value="MULTIDRUG RESISTANCE PROTEIN MDTA"/>
    <property type="match status" value="1"/>
</dbReference>
<organism evidence="4 5">
    <name type="scientific">Salinisphaera hydrothermalis (strain C41B8)</name>
    <dbReference type="NCBI Taxonomy" id="1304275"/>
    <lineage>
        <taxon>Bacteria</taxon>
        <taxon>Pseudomonadati</taxon>
        <taxon>Pseudomonadota</taxon>
        <taxon>Gammaproteobacteria</taxon>
        <taxon>Salinisphaerales</taxon>
        <taxon>Salinisphaeraceae</taxon>
        <taxon>Salinisphaera</taxon>
    </lineage>
</organism>
<dbReference type="InterPro" id="IPR058792">
    <property type="entry name" value="Beta-barrel_RND_2"/>
</dbReference>
<dbReference type="InterPro" id="IPR058627">
    <property type="entry name" value="MdtA-like_C"/>
</dbReference>
<dbReference type="Gene3D" id="1.10.287.470">
    <property type="entry name" value="Helix hairpin bin"/>
    <property type="match status" value="1"/>
</dbReference>
<feature type="domain" description="Multidrug resistance protein MdtA-like C-terminal permuted SH3" evidence="3">
    <location>
        <begin position="312"/>
        <end position="343"/>
    </location>
</feature>
<dbReference type="Gene3D" id="2.40.30.170">
    <property type="match status" value="1"/>
</dbReference>
<keyword evidence="5" id="KW-1185">Reference proteome</keyword>
<sequence>MIVMVVGVLLLVALIVGAKVLMVMRTIASLPKPTPATVSTTVARYQAWQPALDSVGSLRAVRGADLALDVPGLVSQVDLRSGQHVDKGQLLLQLRDADDRAQLAQLEAAARLSQLNFRRADQQRAANAISRADYDSAAADLKSRQAAVTEQQALVAKKQLRAPFAGRAGIITASPGDYLNAGTTIVTLQQTDSLYADFTIPQRELGKLRIGAPVHLAVDAYPNRRFDGRVTAINPKVDTDTRNVQVEATVANADGALLPGMFARISVDAGNSQRYLTLPQAAIVYNPYGDIVFVVQPSKGKDAQGRALPPTVQQTLVTTGATRGDQVAIVKGLEAGTTVVTSGQIKLQNGASIRVDNSVQPADAAHPVPQEH</sequence>
<evidence type="ECO:0000256" key="1">
    <source>
        <dbReference type="ARBA" id="ARBA00009477"/>
    </source>
</evidence>
<name>A0A084IHK9_SALHC</name>
<evidence type="ECO:0000313" key="5">
    <source>
        <dbReference type="Proteomes" id="UP000028302"/>
    </source>
</evidence>
<feature type="domain" description="CusB-like beta-barrel" evidence="2">
    <location>
        <begin position="197"/>
        <end position="269"/>
    </location>
</feature>
<comment type="similarity">
    <text evidence="1">Belongs to the membrane fusion protein (MFP) (TC 8.A.1) family.</text>
</comment>
<protein>
    <submittedName>
        <fullName evidence="4">RND family efflux transporter MFP subunit</fullName>
    </submittedName>
</protein>
<proteinExistence type="inferred from homology"/>
<dbReference type="NCBIfam" id="TIGR01730">
    <property type="entry name" value="RND_mfp"/>
    <property type="match status" value="1"/>
</dbReference>